<sequence>MGGRASKPKDMGSRKMPSPAIRKPHAPPEVPVQSPEAPAVEAVPQEKRDRDEKKETSTNLVDVCEPAPKMEPETTEVKPVDEKGVPVEAKPSEEKKEVAETVEVKEVDGIEAPKEKKEEAETHVVPKEDK</sequence>
<feature type="region of interest" description="Disordered" evidence="1">
    <location>
        <begin position="1"/>
        <end position="130"/>
    </location>
</feature>
<evidence type="ECO:0000313" key="3">
    <source>
        <dbReference type="Proteomes" id="UP001567538"/>
    </source>
</evidence>
<gene>
    <name evidence="2" type="ORF">AAHA92_18579</name>
</gene>
<accession>A0ABD1H5B5</accession>
<evidence type="ECO:0000256" key="1">
    <source>
        <dbReference type="SAM" id="MobiDB-lite"/>
    </source>
</evidence>
<dbReference type="Proteomes" id="UP001567538">
    <property type="component" value="Unassembled WGS sequence"/>
</dbReference>
<organism evidence="2 3">
    <name type="scientific">Salvia divinorum</name>
    <name type="common">Maria pastora</name>
    <name type="synonym">Diviner's sage</name>
    <dbReference type="NCBI Taxonomy" id="28513"/>
    <lineage>
        <taxon>Eukaryota</taxon>
        <taxon>Viridiplantae</taxon>
        <taxon>Streptophyta</taxon>
        <taxon>Embryophyta</taxon>
        <taxon>Tracheophyta</taxon>
        <taxon>Spermatophyta</taxon>
        <taxon>Magnoliopsida</taxon>
        <taxon>eudicotyledons</taxon>
        <taxon>Gunneridae</taxon>
        <taxon>Pentapetalae</taxon>
        <taxon>asterids</taxon>
        <taxon>lamiids</taxon>
        <taxon>Lamiales</taxon>
        <taxon>Lamiaceae</taxon>
        <taxon>Nepetoideae</taxon>
        <taxon>Mentheae</taxon>
        <taxon>Salviinae</taxon>
        <taxon>Salvia</taxon>
        <taxon>Salvia subgen. Calosphace</taxon>
    </lineage>
</organism>
<reference evidence="2 3" key="1">
    <citation type="submission" date="2024-06" db="EMBL/GenBank/DDBJ databases">
        <title>A chromosome level genome sequence of Diviner's sage (Salvia divinorum).</title>
        <authorList>
            <person name="Ford S.A."/>
            <person name="Ro D.-K."/>
            <person name="Ness R.W."/>
            <person name="Phillips M.A."/>
        </authorList>
    </citation>
    <scope>NUCLEOTIDE SEQUENCE [LARGE SCALE GENOMIC DNA]</scope>
    <source>
        <strain evidence="2">SAF-2024a</strain>
        <tissue evidence="2">Leaf</tissue>
    </source>
</reference>
<comment type="caution">
    <text evidence="2">The sequence shown here is derived from an EMBL/GenBank/DDBJ whole genome shotgun (WGS) entry which is preliminary data.</text>
</comment>
<feature type="compositionally biased region" description="Basic and acidic residues" evidence="1">
    <location>
        <begin position="44"/>
        <end position="56"/>
    </location>
</feature>
<proteinExistence type="predicted"/>
<keyword evidence="3" id="KW-1185">Reference proteome</keyword>
<evidence type="ECO:0000313" key="2">
    <source>
        <dbReference type="EMBL" id="KAL1550638.1"/>
    </source>
</evidence>
<protein>
    <submittedName>
        <fullName evidence="2">Uncharacterized protein</fullName>
    </submittedName>
</protein>
<dbReference type="EMBL" id="JBEAFC010000007">
    <property type="protein sequence ID" value="KAL1550638.1"/>
    <property type="molecule type" value="Genomic_DNA"/>
</dbReference>
<name>A0ABD1H5B5_SALDI</name>
<feature type="compositionally biased region" description="Basic and acidic residues" evidence="1">
    <location>
        <begin position="68"/>
        <end position="130"/>
    </location>
</feature>
<dbReference type="AlphaFoldDB" id="A0ABD1H5B5"/>